<feature type="transmembrane region" description="Helical" evidence="1">
    <location>
        <begin position="114"/>
        <end position="135"/>
    </location>
</feature>
<dbReference type="EMBL" id="QRDP01000004">
    <property type="protein sequence ID" value="RED17293.1"/>
    <property type="molecule type" value="Genomic_DNA"/>
</dbReference>
<sequence length="245" mass="25553">MTAGERGWWWRCAGAGLVTLAISYYFGEIPNIEGCAVDAGEASIGSIIAFELVRSPSDVAALFGADPCTASFLAAMRHATWVDALGFIPAYSAFLICALIGLRRYGGSLSGIGVAAVAAAAVFDQIEGFWLFSIMDGLPGSQGEINWLIPAVRAKFLLLGVGAIVIGVLLTRRKGLGFLFGPIIALGGMMTTALIADDRYIALTVQGSAVAWLTLFLAALVYAIVGMKLRTLASGDEEEGPATGP</sequence>
<reference evidence="2 3" key="1">
    <citation type="submission" date="2018-07" db="EMBL/GenBank/DDBJ databases">
        <title>Genomic Encyclopedia of Type Strains, Phase IV (KMG-IV): sequencing the most valuable type-strain genomes for metagenomic binning, comparative biology and taxonomic classification.</title>
        <authorList>
            <person name="Goeker M."/>
        </authorList>
    </citation>
    <scope>NUCLEOTIDE SEQUENCE [LARGE SCALE GENOMIC DNA]</scope>
    <source>
        <strain evidence="2 3">DSM 26725</strain>
    </source>
</reference>
<keyword evidence="1" id="KW-1133">Transmembrane helix</keyword>
<dbReference type="OrthoDB" id="7553811at2"/>
<keyword evidence="1" id="KW-0472">Membrane</keyword>
<dbReference type="RefSeq" id="WP_116236585.1">
    <property type="nucleotide sequence ID" value="NZ_QRDP01000004.1"/>
</dbReference>
<organism evidence="2 3">
    <name type="scientific">Parasphingopyxis lamellibrachiae</name>
    <dbReference type="NCBI Taxonomy" id="680125"/>
    <lineage>
        <taxon>Bacteria</taxon>
        <taxon>Pseudomonadati</taxon>
        <taxon>Pseudomonadota</taxon>
        <taxon>Alphaproteobacteria</taxon>
        <taxon>Sphingomonadales</taxon>
        <taxon>Sphingomonadaceae</taxon>
        <taxon>Parasphingopyxis</taxon>
    </lineage>
</organism>
<dbReference type="AlphaFoldDB" id="A0A3D9FHM8"/>
<feature type="transmembrane region" description="Helical" evidence="1">
    <location>
        <begin position="81"/>
        <end position="102"/>
    </location>
</feature>
<feature type="transmembrane region" description="Helical" evidence="1">
    <location>
        <begin position="147"/>
        <end position="169"/>
    </location>
</feature>
<evidence type="ECO:0000313" key="2">
    <source>
        <dbReference type="EMBL" id="RED17293.1"/>
    </source>
</evidence>
<keyword evidence="3" id="KW-1185">Reference proteome</keyword>
<dbReference type="Proteomes" id="UP000256310">
    <property type="component" value="Unassembled WGS sequence"/>
</dbReference>
<proteinExistence type="predicted"/>
<comment type="caution">
    <text evidence="2">The sequence shown here is derived from an EMBL/GenBank/DDBJ whole genome shotgun (WGS) entry which is preliminary data.</text>
</comment>
<gene>
    <name evidence="2" type="ORF">DFR46_2333</name>
</gene>
<feature type="transmembrane region" description="Helical" evidence="1">
    <location>
        <begin position="201"/>
        <end position="225"/>
    </location>
</feature>
<protein>
    <submittedName>
        <fullName evidence="2">Uncharacterized protein</fullName>
    </submittedName>
</protein>
<evidence type="ECO:0000256" key="1">
    <source>
        <dbReference type="SAM" id="Phobius"/>
    </source>
</evidence>
<evidence type="ECO:0000313" key="3">
    <source>
        <dbReference type="Proteomes" id="UP000256310"/>
    </source>
</evidence>
<feature type="transmembrane region" description="Helical" evidence="1">
    <location>
        <begin position="7"/>
        <end position="26"/>
    </location>
</feature>
<keyword evidence="1" id="KW-0812">Transmembrane</keyword>
<name>A0A3D9FHM8_9SPHN</name>
<feature type="transmembrane region" description="Helical" evidence="1">
    <location>
        <begin position="176"/>
        <end position="195"/>
    </location>
</feature>
<accession>A0A3D9FHM8</accession>